<feature type="domain" description="Type I restriction enzyme R protein N-terminal" evidence="1">
    <location>
        <begin position="53"/>
        <end position="149"/>
    </location>
</feature>
<keyword evidence="3" id="KW-1185">Reference proteome</keyword>
<sequence length="387" mass="44100">MTLVFWYAEEKSRSVRLKTPSITGMQGGTMDLIEKLNNIARRGQEQVDHIQNEEATKTALVLPFINSLGYDPFDTREVVPEFTADVGTKKGEKVDYAIRADGSISILMECKPLGTNLANVQYNQLYRYFACTDAKFAILTNGFEYRFYSDLDSENKLDTRPFFTFDLEDFNDQDIDELRKFTKPNFDVDAILGTANRLKYTNLAKQAIDEVFRETPEEFVKFIVGKVYEGRQTRQVIEEFTPIIKEAGKAYIKEQVAQRLRGALASNDIDTTQSTASTDSASQEAEPDDDGIITTQEEIDAYNIVRSLLAEQVDVSRIAMRDAKSYCAVLLDDNNRKPICRFHFNAKSVKRVGFFSDKKEDRIDINSVSDLFQHKDQLKATVGEYLE</sequence>
<organism evidence="2 3">
    <name type="scientific">Halomonas urmiana</name>
    <dbReference type="NCBI Taxonomy" id="490901"/>
    <lineage>
        <taxon>Bacteria</taxon>
        <taxon>Pseudomonadati</taxon>
        <taxon>Pseudomonadota</taxon>
        <taxon>Gammaproteobacteria</taxon>
        <taxon>Oceanospirillales</taxon>
        <taxon>Halomonadaceae</taxon>
        <taxon>Halomonas</taxon>
    </lineage>
</organism>
<evidence type="ECO:0000313" key="2">
    <source>
        <dbReference type="EMBL" id="TLF52641.1"/>
    </source>
</evidence>
<dbReference type="InterPro" id="IPR017035">
    <property type="entry name" value="UCP035009_HsdR_All3000-type"/>
</dbReference>
<reference evidence="2 3" key="1">
    <citation type="journal article" date="2007" name="Int. J. Syst. Evol. Microbiol.">
        <title>Halomonas saccharevitans sp. nov., Halomonas arcis sp. nov. and Halomonas subterranea sp. nov., halophilic bacteria isolated from hypersaline environments of China.</title>
        <authorList>
            <person name="Xu X.W."/>
            <person name="Wu Y.H."/>
            <person name="Zhou Z."/>
            <person name="Wang C.S."/>
            <person name="Zhou Y.G."/>
            <person name="Zhang H.B."/>
            <person name="Wang Y."/>
            <person name="Wu M."/>
        </authorList>
    </citation>
    <scope>NUCLEOTIDE SEQUENCE [LARGE SCALE GENOMIC DNA]</scope>
    <source>
        <strain evidence="2 3">TBZ3</strain>
    </source>
</reference>
<evidence type="ECO:0000313" key="3">
    <source>
        <dbReference type="Proteomes" id="UP000306973"/>
    </source>
</evidence>
<keyword evidence="2" id="KW-0255">Endonuclease</keyword>
<protein>
    <submittedName>
        <fullName evidence="2">Restriction endonuclease</fullName>
    </submittedName>
</protein>
<keyword evidence="2" id="KW-0540">Nuclease</keyword>
<evidence type="ECO:0000259" key="1">
    <source>
        <dbReference type="Pfam" id="PF13588"/>
    </source>
</evidence>
<comment type="caution">
    <text evidence="2">The sequence shown here is derived from an EMBL/GenBank/DDBJ whole genome shotgun (WGS) entry which is preliminary data.</text>
</comment>
<dbReference type="InterPro" id="IPR029464">
    <property type="entry name" value="HSDR_N"/>
</dbReference>
<dbReference type="GO" id="GO:0004519">
    <property type="term" value="F:endonuclease activity"/>
    <property type="evidence" value="ECO:0007669"/>
    <property type="project" value="UniProtKB-KW"/>
</dbReference>
<accession>A0A5R8MKN9</accession>
<proteinExistence type="predicted"/>
<name>A0A5R8MKN9_9GAMM</name>
<dbReference type="PIRSF" id="PIRSF035009">
    <property type="entry name" value="UCP035009_HSDR_N"/>
    <property type="match status" value="1"/>
</dbReference>
<keyword evidence="2" id="KW-0378">Hydrolase</keyword>
<dbReference type="EMBL" id="VBUI01000005">
    <property type="protein sequence ID" value="TLF52641.1"/>
    <property type="molecule type" value="Genomic_DNA"/>
</dbReference>
<dbReference type="AlphaFoldDB" id="A0A5R8MKN9"/>
<dbReference type="Pfam" id="PF13588">
    <property type="entry name" value="HSDR_N_2"/>
    <property type="match status" value="1"/>
</dbReference>
<gene>
    <name evidence="2" type="ORF">FEI13_04970</name>
</gene>
<dbReference type="Proteomes" id="UP000306973">
    <property type="component" value="Unassembled WGS sequence"/>
</dbReference>